<name>A0ABP8Q617_9BACT</name>
<evidence type="ECO:0000313" key="2">
    <source>
        <dbReference type="Proteomes" id="UP001501243"/>
    </source>
</evidence>
<dbReference type="EMBL" id="BAABGQ010000005">
    <property type="protein sequence ID" value="GAA4496874.1"/>
    <property type="molecule type" value="Genomic_DNA"/>
</dbReference>
<organism evidence="1 2">
    <name type="scientific">Hymenobacter ginsengisoli</name>
    <dbReference type="NCBI Taxonomy" id="1051626"/>
    <lineage>
        <taxon>Bacteria</taxon>
        <taxon>Pseudomonadati</taxon>
        <taxon>Bacteroidota</taxon>
        <taxon>Cytophagia</taxon>
        <taxon>Cytophagales</taxon>
        <taxon>Hymenobacteraceae</taxon>
        <taxon>Hymenobacter</taxon>
    </lineage>
</organism>
<reference evidence="2" key="1">
    <citation type="journal article" date="2019" name="Int. J. Syst. Evol. Microbiol.">
        <title>The Global Catalogue of Microorganisms (GCM) 10K type strain sequencing project: providing services to taxonomists for standard genome sequencing and annotation.</title>
        <authorList>
            <consortium name="The Broad Institute Genomics Platform"/>
            <consortium name="The Broad Institute Genome Sequencing Center for Infectious Disease"/>
            <person name="Wu L."/>
            <person name="Ma J."/>
        </authorList>
    </citation>
    <scope>NUCLEOTIDE SEQUENCE [LARGE SCALE GENOMIC DNA]</scope>
    <source>
        <strain evidence="2">JCM 17841</strain>
    </source>
</reference>
<accession>A0ABP8Q617</accession>
<keyword evidence="2" id="KW-1185">Reference proteome</keyword>
<evidence type="ECO:0000313" key="1">
    <source>
        <dbReference type="EMBL" id="GAA4496874.1"/>
    </source>
</evidence>
<evidence type="ECO:0008006" key="3">
    <source>
        <dbReference type="Google" id="ProtNLM"/>
    </source>
</evidence>
<dbReference type="Proteomes" id="UP001501243">
    <property type="component" value="Unassembled WGS sequence"/>
</dbReference>
<protein>
    <recommendedName>
        <fullName evidence="3">STAS/SEC14 domain-containing protein</fullName>
    </recommendedName>
</protein>
<gene>
    <name evidence="1" type="ORF">GCM10023172_10930</name>
</gene>
<comment type="caution">
    <text evidence="1">The sequence shown here is derived from an EMBL/GenBank/DDBJ whole genome shotgun (WGS) entry which is preliminary data.</text>
</comment>
<sequence length="122" mass="13929">MLENDNGYVVVEYRPGPRKLSDLQALLTHAGNLLTSRRWHKLLGDQRLMAPFTPEESKWITEYWLTASQLRTDTVYGAVLLPHDVFARLSVSQLINEARAAAMTYRLFEDVAAAESWLLQLP</sequence>
<proteinExistence type="predicted"/>